<evidence type="ECO:0000313" key="2">
    <source>
        <dbReference type="Proteomes" id="UP001367508"/>
    </source>
</evidence>
<keyword evidence="2" id="KW-1185">Reference proteome</keyword>
<dbReference type="EMBL" id="JAYMYQ010000002">
    <property type="protein sequence ID" value="KAK7351411.1"/>
    <property type="molecule type" value="Genomic_DNA"/>
</dbReference>
<protein>
    <submittedName>
        <fullName evidence="1">Uncharacterized protein</fullName>
    </submittedName>
</protein>
<sequence>MIYEVLSMLEISLLQFLTTYLEKISMHKKVGFIGSGYALLRVIGVLLQDPHISRWVEWYRFIYWLLANGVTSYPRRIKQTLIRLNLKETIGEQALY</sequence>
<dbReference type="Proteomes" id="UP001367508">
    <property type="component" value="Unassembled WGS sequence"/>
</dbReference>
<proteinExistence type="predicted"/>
<evidence type="ECO:0000313" key="1">
    <source>
        <dbReference type="EMBL" id="KAK7351411.1"/>
    </source>
</evidence>
<comment type="caution">
    <text evidence="1">The sequence shown here is derived from an EMBL/GenBank/DDBJ whole genome shotgun (WGS) entry which is preliminary data.</text>
</comment>
<organism evidence="1 2">
    <name type="scientific">Canavalia gladiata</name>
    <name type="common">Sword bean</name>
    <name type="synonym">Dolichos gladiatus</name>
    <dbReference type="NCBI Taxonomy" id="3824"/>
    <lineage>
        <taxon>Eukaryota</taxon>
        <taxon>Viridiplantae</taxon>
        <taxon>Streptophyta</taxon>
        <taxon>Embryophyta</taxon>
        <taxon>Tracheophyta</taxon>
        <taxon>Spermatophyta</taxon>
        <taxon>Magnoliopsida</taxon>
        <taxon>eudicotyledons</taxon>
        <taxon>Gunneridae</taxon>
        <taxon>Pentapetalae</taxon>
        <taxon>rosids</taxon>
        <taxon>fabids</taxon>
        <taxon>Fabales</taxon>
        <taxon>Fabaceae</taxon>
        <taxon>Papilionoideae</taxon>
        <taxon>50 kb inversion clade</taxon>
        <taxon>NPAAA clade</taxon>
        <taxon>indigoferoid/millettioid clade</taxon>
        <taxon>Phaseoleae</taxon>
        <taxon>Canavalia</taxon>
    </lineage>
</organism>
<name>A0AAN9QY23_CANGL</name>
<gene>
    <name evidence="1" type="ORF">VNO77_10852</name>
</gene>
<dbReference type="AlphaFoldDB" id="A0AAN9QY23"/>
<reference evidence="1 2" key="1">
    <citation type="submission" date="2024-01" db="EMBL/GenBank/DDBJ databases">
        <title>The genomes of 5 underutilized Papilionoideae crops provide insights into root nodulation and disease resistanc.</title>
        <authorList>
            <person name="Jiang F."/>
        </authorList>
    </citation>
    <scope>NUCLEOTIDE SEQUENCE [LARGE SCALE GENOMIC DNA]</scope>
    <source>
        <strain evidence="1">LVBAO_FW01</strain>
        <tissue evidence="1">Leaves</tissue>
    </source>
</reference>
<accession>A0AAN9QY23</accession>